<keyword evidence="2" id="KW-1185">Reference proteome</keyword>
<name>A0A1M4T9Q2_9FIRM</name>
<dbReference type="EMBL" id="FQTU01000002">
    <property type="protein sequence ID" value="SHE41236.1"/>
    <property type="molecule type" value="Genomic_DNA"/>
</dbReference>
<dbReference type="GO" id="GO:0003887">
    <property type="term" value="F:DNA-directed DNA polymerase activity"/>
    <property type="evidence" value="ECO:0007669"/>
    <property type="project" value="InterPro"/>
</dbReference>
<accession>A0A1M4T9Q2</accession>
<sequence length="317" mass="35798">MQMFERIYGNEMNKNILKKVVETERFSHAYLFAGPKGTQKRDAALEFAKAILCIEKNSKPCGLCSQCLKVQKGNHPDIHEIKTGAEGDSIKISQVRQLQKSAATKPYEGDKKIFIVNSCETMGVPGQNAILKILEEPEEGTIILLIANSKSSILPTILSRCQILNFMPLRYTEFLNVVEAKGITDINEIKFLYQITQGRMGEALKALEDPGKIDIYKSISSSMDSISKGEFDKIFQIPALAKDKGINELELTDYLLVYLRQRLVEKTVYKENSDIDYLTVGKINDIIEGIMELQSNTKINLNMPLQIENLLLRIQEE</sequence>
<dbReference type="InterPro" id="IPR004622">
    <property type="entry name" value="DNA_pol_HolB"/>
</dbReference>
<protein>
    <submittedName>
        <fullName evidence="1">DNA polymerase-3 subunit delta</fullName>
    </submittedName>
</protein>
<dbReference type="InterPro" id="IPR027417">
    <property type="entry name" value="P-loop_NTPase"/>
</dbReference>
<dbReference type="RefSeq" id="WP_073269431.1">
    <property type="nucleotide sequence ID" value="NZ_FQTU01000002.1"/>
</dbReference>
<reference evidence="1 2" key="1">
    <citation type="submission" date="2016-11" db="EMBL/GenBank/DDBJ databases">
        <authorList>
            <person name="Jaros S."/>
            <person name="Januszkiewicz K."/>
            <person name="Wedrychowicz H."/>
        </authorList>
    </citation>
    <scope>NUCLEOTIDE SEQUENCE [LARGE SCALE GENOMIC DNA]</scope>
    <source>
        <strain evidence="1 2">DSM 14828</strain>
    </source>
</reference>
<dbReference type="STRING" id="1120975.SAMN02746064_00428"/>
<dbReference type="AlphaFoldDB" id="A0A1M4T9Q2"/>
<dbReference type="SUPFAM" id="SSF52540">
    <property type="entry name" value="P-loop containing nucleoside triphosphate hydrolases"/>
    <property type="match status" value="1"/>
</dbReference>
<dbReference type="NCBIfam" id="TIGR00678">
    <property type="entry name" value="holB"/>
    <property type="match status" value="1"/>
</dbReference>
<dbReference type="GO" id="GO:0008408">
    <property type="term" value="F:3'-5' exonuclease activity"/>
    <property type="evidence" value="ECO:0007669"/>
    <property type="project" value="InterPro"/>
</dbReference>
<proteinExistence type="predicted"/>
<dbReference type="PANTHER" id="PTHR11669">
    <property type="entry name" value="REPLICATION FACTOR C / DNA POLYMERASE III GAMMA-TAU SUBUNIT"/>
    <property type="match status" value="1"/>
</dbReference>
<dbReference type="Proteomes" id="UP000184251">
    <property type="component" value="Unassembled WGS sequence"/>
</dbReference>
<dbReference type="Pfam" id="PF13177">
    <property type="entry name" value="DNA_pol3_delta2"/>
    <property type="match status" value="1"/>
</dbReference>
<dbReference type="InterPro" id="IPR050238">
    <property type="entry name" value="DNA_Rep/Repair_Clamp_Loader"/>
</dbReference>
<dbReference type="PANTHER" id="PTHR11669:SF8">
    <property type="entry name" value="DNA POLYMERASE III SUBUNIT DELTA"/>
    <property type="match status" value="1"/>
</dbReference>
<evidence type="ECO:0000313" key="1">
    <source>
        <dbReference type="EMBL" id="SHE41236.1"/>
    </source>
</evidence>
<evidence type="ECO:0000313" key="2">
    <source>
        <dbReference type="Proteomes" id="UP000184251"/>
    </source>
</evidence>
<dbReference type="Gene3D" id="3.40.50.300">
    <property type="entry name" value="P-loop containing nucleotide triphosphate hydrolases"/>
    <property type="match status" value="1"/>
</dbReference>
<dbReference type="GO" id="GO:0006261">
    <property type="term" value="P:DNA-templated DNA replication"/>
    <property type="evidence" value="ECO:0007669"/>
    <property type="project" value="TreeGrafter"/>
</dbReference>
<dbReference type="OrthoDB" id="9810148at2"/>
<organism evidence="1 2">
    <name type="scientific">Alkalibacter saccharofermentans DSM 14828</name>
    <dbReference type="NCBI Taxonomy" id="1120975"/>
    <lineage>
        <taxon>Bacteria</taxon>
        <taxon>Bacillati</taxon>
        <taxon>Bacillota</taxon>
        <taxon>Clostridia</taxon>
        <taxon>Eubacteriales</taxon>
        <taxon>Eubacteriaceae</taxon>
        <taxon>Alkalibacter</taxon>
    </lineage>
</organism>
<gene>
    <name evidence="1" type="ORF">SAMN02746064_00428</name>
</gene>